<evidence type="ECO:0000313" key="3">
    <source>
        <dbReference type="WBParaSite" id="PgB04_g164_t01"/>
    </source>
</evidence>
<feature type="transmembrane region" description="Helical" evidence="1">
    <location>
        <begin position="144"/>
        <end position="169"/>
    </location>
</feature>
<dbReference type="WBParaSite" id="PgB04_g164_t01">
    <property type="protein sequence ID" value="PgB04_g164_t01"/>
    <property type="gene ID" value="PgB04_g164"/>
</dbReference>
<reference evidence="3" key="1">
    <citation type="submission" date="2022-11" db="UniProtKB">
        <authorList>
            <consortium name="WormBaseParasite"/>
        </authorList>
    </citation>
    <scope>IDENTIFICATION</scope>
</reference>
<keyword evidence="1" id="KW-1133">Transmembrane helix</keyword>
<evidence type="ECO:0000256" key="1">
    <source>
        <dbReference type="SAM" id="Phobius"/>
    </source>
</evidence>
<name>A0A914ZP46_PARUN</name>
<keyword evidence="2" id="KW-1185">Reference proteome</keyword>
<sequence length="201" mass="22588">RIPFQHYLPKYKCCCGSVHVKQGTLIIAILYSVMIAFIFLSKILGSSEPLLHELVQIGVLFLELLSLGAIFKALIAEDERFLLPFMIFQALGLIVSSFFLVIVAIALIDQNSFAATMIRDQVVISKESAKEELNAINVVEGEEFLVRITAVFAIATIAFAIAITVWWMWVVGRCYFYFRDLNVERAKRSISLSFKAATMVP</sequence>
<evidence type="ECO:0000313" key="2">
    <source>
        <dbReference type="Proteomes" id="UP000887569"/>
    </source>
</evidence>
<feature type="transmembrane region" description="Helical" evidence="1">
    <location>
        <begin position="82"/>
        <end position="108"/>
    </location>
</feature>
<dbReference type="PANTHER" id="PTHR34851">
    <property type="entry name" value="PROTEIN CBG05235-RELATED"/>
    <property type="match status" value="1"/>
</dbReference>
<dbReference type="InterPro" id="IPR056709">
    <property type="entry name" value="DUF7807"/>
</dbReference>
<accession>A0A914ZP46</accession>
<feature type="transmembrane region" description="Helical" evidence="1">
    <location>
        <begin position="25"/>
        <end position="45"/>
    </location>
</feature>
<keyword evidence="1" id="KW-0812">Transmembrane</keyword>
<dbReference type="Pfam" id="PF25093">
    <property type="entry name" value="DUF7807"/>
    <property type="match status" value="1"/>
</dbReference>
<keyword evidence="1" id="KW-0472">Membrane</keyword>
<protein>
    <submittedName>
        <fullName evidence="3">Uncharacterized protein</fullName>
    </submittedName>
</protein>
<dbReference type="AlphaFoldDB" id="A0A914ZP46"/>
<organism evidence="2 3">
    <name type="scientific">Parascaris univalens</name>
    <name type="common">Nematode worm</name>
    <dbReference type="NCBI Taxonomy" id="6257"/>
    <lineage>
        <taxon>Eukaryota</taxon>
        <taxon>Metazoa</taxon>
        <taxon>Ecdysozoa</taxon>
        <taxon>Nematoda</taxon>
        <taxon>Chromadorea</taxon>
        <taxon>Rhabditida</taxon>
        <taxon>Spirurina</taxon>
        <taxon>Ascaridomorpha</taxon>
        <taxon>Ascaridoidea</taxon>
        <taxon>Ascarididae</taxon>
        <taxon>Parascaris</taxon>
    </lineage>
</organism>
<dbReference type="Proteomes" id="UP000887569">
    <property type="component" value="Unplaced"/>
</dbReference>
<proteinExistence type="predicted"/>
<feature type="transmembrane region" description="Helical" evidence="1">
    <location>
        <begin position="57"/>
        <end position="75"/>
    </location>
</feature>